<organism evidence="1 2">
    <name type="scientific">Racocetra persica</name>
    <dbReference type="NCBI Taxonomy" id="160502"/>
    <lineage>
        <taxon>Eukaryota</taxon>
        <taxon>Fungi</taxon>
        <taxon>Fungi incertae sedis</taxon>
        <taxon>Mucoromycota</taxon>
        <taxon>Glomeromycotina</taxon>
        <taxon>Glomeromycetes</taxon>
        <taxon>Diversisporales</taxon>
        <taxon>Gigasporaceae</taxon>
        <taxon>Racocetra</taxon>
    </lineage>
</organism>
<feature type="non-terminal residue" evidence="1">
    <location>
        <position position="1"/>
    </location>
</feature>
<feature type="non-terminal residue" evidence="1">
    <location>
        <position position="220"/>
    </location>
</feature>
<keyword evidence="2" id="KW-1185">Reference proteome</keyword>
<name>A0ACA9S1G0_9GLOM</name>
<dbReference type="EMBL" id="CAJVQC010082870">
    <property type="protein sequence ID" value="CAG8819866.1"/>
    <property type="molecule type" value="Genomic_DNA"/>
</dbReference>
<evidence type="ECO:0000313" key="1">
    <source>
        <dbReference type="EMBL" id="CAG8819866.1"/>
    </source>
</evidence>
<gene>
    <name evidence="1" type="ORF">RPERSI_LOCUS25231</name>
</gene>
<sequence length="220" mass="25734">LKAQQEKSTMLSIYVFQPDTRIEEVEENYYSDNPIDALIKWELSNLKFYRDNGFDLSEHLLWYEGEEYQKLAQNLIQMHDSKNNYFEDLQNLIQKSLGKWAKENANIQEISEIIKAIENATENLCYVRLASFLDPRSKSDEILPVIREYALRKCSAYYLKNTSKHLDESLQAANKELECYVNRPQLLLDSNVNPYEWWQGSNQILPGLATLARECLPILA</sequence>
<evidence type="ECO:0000313" key="2">
    <source>
        <dbReference type="Proteomes" id="UP000789920"/>
    </source>
</evidence>
<dbReference type="Proteomes" id="UP000789920">
    <property type="component" value="Unassembled WGS sequence"/>
</dbReference>
<protein>
    <submittedName>
        <fullName evidence="1">33573_t:CDS:1</fullName>
    </submittedName>
</protein>
<comment type="caution">
    <text evidence="1">The sequence shown here is derived from an EMBL/GenBank/DDBJ whole genome shotgun (WGS) entry which is preliminary data.</text>
</comment>
<accession>A0ACA9S1G0</accession>
<reference evidence="1" key="1">
    <citation type="submission" date="2021-06" db="EMBL/GenBank/DDBJ databases">
        <authorList>
            <person name="Kallberg Y."/>
            <person name="Tangrot J."/>
            <person name="Rosling A."/>
        </authorList>
    </citation>
    <scope>NUCLEOTIDE SEQUENCE</scope>
    <source>
        <strain evidence="1">MA461A</strain>
    </source>
</reference>
<proteinExistence type="predicted"/>